<keyword evidence="2" id="KW-0547">Nucleotide-binding</keyword>
<dbReference type="SMART" id="SM00382">
    <property type="entry name" value="AAA"/>
    <property type="match status" value="1"/>
</dbReference>
<dbReference type="STRING" id="1873176.BFN67_02045"/>
<dbReference type="PIRSF" id="PIRSF003073">
    <property type="entry name" value="DNAC_TnpB_IstB"/>
    <property type="match status" value="1"/>
</dbReference>
<dbReference type="InterPro" id="IPR002611">
    <property type="entry name" value="IstB_ATP-bd"/>
</dbReference>
<feature type="domain" description="AAA+ ATPase" evidence="4">
    <location>
        <begin position="98"/>
        <end position="231"/>
    </location>
</feature>
<protein>
    <submittedName>
        <fullName evidence="8">AAA family ATPase</fullName>
    </submittedName>
</protein>
<keyword evidence="3" id="KW-0067">ATP-binding</keyword>
<dbReference type="NCBIfam" id="NF038214">
    <property type="entry name" value="IS21_help_AAA"/>
    <property type="match status" value="1"/>
</dbReference>
<evidence type="ECO:0000313" key="8">
    <source>
        <dbReference type="EMBL" id="OQM74451.1"/>
    </source>
</evidence>
<dbReference type="EMBL" id="MDET01000001">
    <property type="protein sequence ID" value="OQM77637.1"/>
    <property type="molecule type" value="Genomic_DNA"/>
</dbReference>
<dbReference type="InterPro" id="IPR003593">
    <property type="entry name" value="AAA+_ATPase"/>
</dbReference>
<dbReference type="EMBL" id="MDET01000030">
    <property type="protein sequence ID" value="OQM74451.1"/>
    <property type="molecule type" value="Genomic_DNA"/>
</dbReference>
<dbReference type="FunFam" id="3.40.50.300:FF:001361">
    <property type="entry name" value="AAA family ATPase"/>
    <property type="match status" value="1"/>
</dbReference>
<dbReference type="Gene3D" id="3.40.50.300">
    <property type="entry name" value="P-loop containing nucleotide triphosphate hydrolases"/>
    <property type="match status" value="1"/>
</dbReference>
<dbReference type="OrthoDB" id="8150723at2"/>
<evidence type="ECO:0000313" key="11">
    <source>
        <dbReference type="Proteomes" id="UP000191905"/>
    </source>
</evidence>
<proteinExistence type="inferred from homology"/>
<evidence type="ECO:0000256" key="3">
    <source>
        <dbReference type="ARBA" id="ARBA00022840"/>
    </source>
</evidence>
<name>A0A1V8RMM0_9HYPH</name>
<evidence type="ECO:0000313" key="7">
    <source>
        <dbReference type="EMBL" id="OQM74120.1"/>
    </source>
</evidence>
<dbReference type="SUPFAM" id="SSF52540">
    <property type="entry name" value="P-loop containing nucleoside triphosphate hydrolases"/>
    <property type="match status" value="1"/>
</dbReference>
<gene>
    <name evidence="10" type="ORF">BFN67_02045</name>
    <name evidence="9" type="ORF">BFN67_12300</name>
    <name evidence="8" type="ORF">BFN67_21815</name>
    <name evidence="7" type="ORF">BFN67_22725</name>
    <name evidence="6" type="ORF">BFN67_22995</name>
    <name evidence="5" type="ORF">BFN67_23105</name>
</gene>
<dbReference type="AlphaFoldDB" id="A0A1V8RMM0"/>
<dbReference type="CDD" id="cd00009">
    <property type="entry name" value="AAA"/>
    <property type="match status" value="1"/>
</dbReference>
<dbReference type="PANTHER" id="PTHR30050:SF4">
    <property type="entry name" value="ATP-BINDING PROTEIN RV3427C IN INSERTION SEQUENCE-RELATED"/>
    <property type="match status" value="1"/>
</dbReference>
<dbReference type="RefSeq" id="WP_080917952.1">
    <property type="nucleotide sequence ID" value="NZ_MDET01000001.1"/>
</dbReference>
<dbReference type="GO" id="GO:0006260">
    <property type="term" value="P:DNA replication"/>
    <property type="evidence" value="ECO:0007669"/>
    <property type="project" value="TreeGrafter"/>
</dbReference>
<dbReference type="Proteomes" id="UP000191905">
    <property type="component" value="Unassembled WGS sequence"/>
</dbReference>
<comment type="caution">
    <text evidence="8">The sequence shown here is derived from an EMBL/GenBank/DDBJ whole genome shotgun (WGS) entry which is preliminary data.</text>
</comment>
<dbReference type="EMBL" id="MDET01000046">
    <property type="protein sequence ID" value="OQM73865.1"/>
    <property type="molecule type" value="Genomic_DNA"/>
</dbReference>
<dbReference type="InterPro" id="IPR028350">
    <property type="entry name" value="DNAC/IstB-like"/>
</dbReference>
<dbReference type="EMBL" id="MDET01000039">
    <property type="protein sequence ID" value="OQM74120.1"/>
    <property type="molecule type" value="Genomic_DNA"/>
</dbReference>
<comment type="similarity">
    <text evidence="1">Belongs to the IS21/IS1162 putative ATP-binding protein family.</text>
</comment>
<evidence type="ECO:0000313" key="9">
    <source>
        <dbReference type="EMBL" id="OQM76691.1"/>
    </source>
</evidence>
<accession>A0A1V8RMM0</accession>
<organism evidence="8 11">
    <name type="scientific">Manganibacter manganicus</name>
    <dbReference type="NCBI Taxonomy" id="1873176"/>
    <lineage>
        <taxon>Bacteria</taxon>
        <taxon>Pseudomonadati</taxon>
        <taxon>Pseudomonadota</taxon>
        <taxon>Alphaproteobacteria</taxon>
        <taxon>Hyphomicrobiales</taxon>
        <taxon>Phyllobacteriaceae</taxon>
        <taxon>Manganibacter</taxon>
    </lineage>
</organism>
<dbReference type="InterPro" id="IPR047661">
    <property type="entry name" value="IstB"/>
</dbReference>
<evidence type="ECO:0000259" key="4">
    <source>
        <dbReference type="SMART" id="SM00382"/>
    </source>
</evidence>
<evidence type="ECO:0000313" key="10">
    <source>
        <dbReference type="EMBL" id="OQM77637.1"/>
    </source>
</evidence>
<evidence type="ECO:0000256" key="2">
    <source>
        <dbReference type="ARBA" id="ARBA00022741"/>
    </source>
</evidence>
<dbReference type="PANTHER" id="PTHR30050">
    <property type="entry name" value="CHROMOSOMAL REPLICATION INITIATOR PROTEIN DNAA"/>
    <property type="match status" value="1"/>
</dbReference>
<evidence type="ECO:0000313" key="5">
    <source>
        <dbReference type="EMBL" id="OQM73865.1"/>
    </source>
</evidence>
<dbReference type="GO" id="GO:0005524">
    <property type="term" value="F:ATP binding"/>
    <property type="evidence" value="ECO:0007669"/>
    <property type="project" value="UniProtKB-KW"/>
</dbReference>
<evidence type="ECO:0000313" key="6">
    <source>
        <dbReference type="EMBL" id="OQM74063.1"/>
    </source>
</evidence>
<evidence type="ECO:0000256" key="1">
    <source>
        <dbReference type="ARBA" id="ARBA00008059"/>
    </source>
</evidence>
<dbReference type="EMBL" id="MDET01000005">
    <property type="protein sequence ID" value="OQM76691.1"/>
    <property type="molecule type" value="Genomic_DNA"/>
</dbReference>
<dbReference type="EMBL" id="MDET01000043">
    <property type="protein sequence ID" value="OQM74063.1"/>
    <property type="molecule type" value="Genomic_DNA"/>
</dbReference>
<dbReference type="Pfam" id="PF01695">
    <property type="entry name" value="IstB_IS21"/>
    <property type="match status" value="1"/>
</dbReference>
<reference evidence="8 11" key="1">
    <citation type="journal article" date="2016" name="Int. J. Syst. Evol. Microbiol.">
        <title>Pseudaminobacter manganicus sp. nov., isolated from sludge of a manganese mine.</title>
        <authorList>
            <person name="Li J."/>
            <person name="Huang J."/>
            <person name="Liao S."/>
            <person name="Wang G."/>
        </authorList>
    </citation>
    <scope>NUCLEOTIDE SEQUENCE [LARGE SCALE GENOMIC DNA]</scope>
    <source>
        <strain evidence="8 11">JH-7</strain>
    </source>
</reference>
<dbReference type="InterPro" id="IPR027417">
    <property type="entry name" value="P-loop_NTPase"/>
</dbReference>
<keyword evidence="11" id="KW-1185">Reference proteome</keyword>
<sequence>MLTHPTLDMLRDLGLHGMAKGFQDLDAQPEARALDHGEWLAILLENEATLRRQKRFEARARAARLRHDAQVEDADFRAERGLDRSLYLKLAGCDWIRQRHGLLITGPAGVGKSWLACALGHKACREDFSVVYHRAPRLFATLALARGDGRYARMLKALARTDLLILDDWGPEKLNDEQRRDLLEIVEDRYERRSTIVTSQVPVDHWYEIIGNPTIADAILDRLVHNAYRIELTGESMRKRRAPQNPETAQA</sequence>